<feature type="transmembrane region" description="Helical" evidence="9">
    <location>
        <begin position="404"/>
        <end position="422"/>
    </location>
</feature>
<evidence type="ECO:0000256" key="6">
    <source>
        <dbReference type="ARBA" id="ARBA00022970"/>
    </source>
</evidence>
<evidence type="ECO:0000256" key="9">
    <source>
        <dbReference type="RuleBase" id="RU362122"/>
    </source>
</evidence>
<feature type="transmembrane region" description="Helical" evidence="9">
    <location>
        <begin position="306"/>
        <end position="324"/>
    </location>
</feature>
<organism evidence="10 11">
    <name type="scientific">Peptoniphilus equinus</name>
    <dbReference type="NCBI Taxonomy" id="3016343"/>
    <lineage>
        <taxon>Bacteria</taxon>
        <taxon>Bacillati</taxon>
        <taxon>Bacillota</taxon>
        <taxon>Tissierellia</taxon>
        <taxon>Tissierellales</taxon>
        <taxon>Peptoniphilaceae</taxon>
        <taxon>Peptoniphilus</taxon>
    </lineage>
</organism>
<feature type="transmembrane region" description="Helical" evidence="9">
    <location>
        <begin position="365"/>
        <end position="384"/>
    </location>
</feature>
<comment type="caution">
    <text evidence="9">Lacks conserved residue(s) required for the propagation of feature annotation.</text>
</comment>
<dbReference type="RefSeq" id="WP_271190821.1">
    <property type="nucleotide sequence ID" value="NZ_CP115667.1"/>
</dbReference>
<evidence type="ECO:0000256" key="8">
    <source>
        <dbReference type="ARBA" id="ARBA00023136"/>
    </source>
</evidence>
<feature type="transmembrane region" description="Helical" evidence="9">
    <location>
        <begin position="41"/>
        <end position="62"/>
    </location>
</feature>
<accession>A0ABY7QT88</accession>
<evidence type="ECO:0000256" key="5">
    <source>
        <dbReference type="ARBA" id="ARBA00022692"/>
    </source>
</evidence>
<keyword evidence="6 9" id="KW-0029">Amino-acid transport</keyword>
<feature type="transmembrane region" description="Helical" evidence="9">
    <location>
        <begin position="263"/>
        <end position="285"/>
    </location>
</feature>
<comment type="similarity">
    <text evidence="2 9">Belongs to the branched chain amino acid transporter family.</text>
</comment>
<keyword evidence="11" id="KW-1185">Reference proteome</keyword>
<keyword evidence="7 9" id="KW-1133">Transmembrane helix</keyword>
<evidence type="ECO:0000313" key="10">
    <source>
        <dbReference type="EMBL" id="WBW49289.1"/>
    </source>
</evidence>
<evidence type="ECO:0000256" key="1">
    <source>
        <dbReference type="ARBA" id="ARBA00004651"/>
    </source>
</evidence>
<keyword evidence="3 9" id="KW-0813">Transport</keyword>
<comment type="function">
    <text evidence="9">Component of the transport system for branched-chain amino acids.</text>
</comment>
<reference evidence="10 11" key="1">
    <citation type="submission" date="2023-01" db="EMBL/GenBank/DDBJ databases">
        <authorList>
            <person name="Lee S.H."/>
            <person name="Jung H.S."/>
            <person name="Yun J.U."/>
        </authorList>
    </citation>
    <scope>NUCLEOTIDE SEQUENCE [LARGE SCALE GENOMIC DNA]</scope>
    <source>
        <strain evidence="10 11">CBA3646</strain>
    </source>
</reference>
<feature type="transmembrane region" description="Helical" evidence="9">
    <location>
        <begin position="145"/>
        <end position="163"/>
    </location>
</feature>
<proteinExistence type="inferred from homology"/>
<dbReference type="NCBIfam" id="TIGR00796">
    <property type="entry name" value="livcs"/>
    <property type="match status" value="1"/>
</dbReference>
<protein>
    <recommendedName>
        <fullName evidence="9">Branched-chain amino acid transport system carrier protein</fullName>
    </recommendedName>
</protein>
<dbReference type="InterPro" id="IPR004685">
    <property type="entry name" value="Brnchd-chn_aa_trnsp_Livcs"/>
</dbReference>
<feature type="transmembrane region" description="Helical" evidence="9">
    <location>
        <begin position="223"/>
        <end position="243"/>
    </location>
</feature>
<dbReference type="Pfam" id="PF05525">
    <property type="entry name" value="Branch_AA_trans"/>
    <property type="match status" value="1"/>
</dbReference>
<dbReference type="PANTHER" id="PTHR30588">
    <property type="entry name" value="BRANCHED-CHAIN AMINO ACID TRANSPORT SYSTEM 2 CARRIER PROTEIN"/>
    <property type="match status" value="1"/>
</dbReference>
<name>A0ABY7QT88_9FIRM</name>
<evidence type="ECO:0000256" key="2">
    <source>
        <dbReference type="ARBA" id="ARBA00008540"/>
    </source>
</evidence>
<gene>
    <name evidence="10" type="primary">brnQ</name>
    <name evidence="10" type="ORF">O6R05_04570</name>
</gene>
<feature type="transmembrane region" description="Helical" evidence="9">
    <location>
        <begin position="74"/>
        <end position="95"/>
    </location>
</feature>
<evidence type="ECO:0000256" key="3">
    <source>
        <dbReference type="ARBA" id="ARBA00022448"/>
    </source>
</evidence>
<sequence>MKQKNIMLVSAMALFSMLFGAGNLIFPPTLGLTTGADFFKAFIGFVITGAGLVLLGLISTIKAGGTIESVARKLGAPFASLFGALILISIGPGIAIPRTAATTFEVLQGSLLPNLSPVVLSVIFFGITVFLIFRPSGVIDVIGKFLTPALLILLALLIIKGFLTPLGPIAPTEFSGDFSYGFLEGYQTMDMIAALAFTILVLKGYHNQGITDRDEAASLTAKSGIFAAVALGLVYLGLTYIGATTSGLGLQDLSRVQLLIYTAQTLLGSAGAIAISLVMALACLTTSIGLTSTVADFFERLTGGKVKYSVWVILSSLISGYFSIMGVDQIVAIAAPVLSMLYPVAMTLIFLNLFPETFHYASTHIGAVVGALVLAVNEITKLLTGEGVTLIENFIAALPEMLQTFYWIIPAACLGLIFTLIFKDKLHPKEPINHLYTKI</sequence>
<evidence type="ECO:0000313" key="11">
    <source>
        <dbReference type="Proteomes" id="UP001210339"/>
    </source>
</evidence>
<dbReference type="Proteomes" id="UP001210339">
    <property type="component" value="Chromosome"/>
</dbReference>
<keyword evidence="8 9" id="KW-0472">Membrane</keyword>
<evidence type="ECO:0000256" key="7">
    <source>
        <dbReference type="ARBA" id="ARBA00022989"/>
    </source>
</evidence>
<comment type="subcellular location">
    <subcellularLocation>
        <location evidence="1 9">Cell membrane</location>
        <topology evidence="1 9">Multi-pass membrane protein</topology>
    </subcellularLocation>
</comment>
<feature type="transmembrane region" description="Helical" evidence="9">
    <location>
        <begin position="115"/>
        <end position="133"/>
    </location>
</feature>
<keyword evidence="4" id="KW-1003">Cell membrane</keyword>
<dbReference type="PANTHER" id="PTHR30588:SF0">
    <property type="entry name" value="BRANCHED-CHAIN AMINO ACID PERMEASE BRNQ"/>
    <property type="match status" value="1"/>
</dbReference>
<dbReference type="EMBL" id="CP115667">
    <property type="protein sequence ID" value="WBW49289.1"/>
    <property type="molecule type" value="Genomic_DNA"/>
</dbReference>
<evidence type="ECO:0000256" key="4">
    <source>
        <dbReference type="ARBA" id="ARBA00022475"/>
    </source>
</evidence>
<feature type="transmembrane region" description="Helical" evidence="9">
    <location>
        <begin position="330"/>
        <end position="353"/>
    </location>
</feature>
<feature type="transmembrane region" description="Helical" evidence="9">
    <location>
        <begin position="183"/>
        <end position="202"/>
    </location>
</feature>
<keyword evidence="5 9" id="KW-0812">Transmembrane</keyword>